<comment type="similarity">
    <text evidence="4">Belongs to the transferase hexapeptide repeat family.</text>
</comment>
<keyword evidence="6" id="KW-1185">Reference proteome</keyword>
<accession>A0A4Q2IVS6</accession>
<name>A0A4Q2IVS6_9SPHN</name>
<proteinExistence type="inferred from homology"/>
<reference evidence="5 6" key="1">
    <citation type="submission" date="2019-01" db="EMBL/GenBank/DDBJ databases">
        <title>Sphingomonas mucosissima sp. nov. and Sphingomonas desiccabilis sp. nov., from biological soil crusts in the Colorado Plateau, USA.</title>
        <authorList>
            <person name="Zhu D."/>
        </authorList>
    </citation>
    <scope>NUCLEOTIDE SEQUENCE [LARGE SCALE GENOMIC DNA]</scope>
    <source>
        <strain evidence="5 6">CP1D</strain>
    </source>
</reference>
<evidence type="ECO:0000313" key="5">
    <source>
        <dbReference type="EMBL" id="RXZ34675.1"/>
    </source>
</evidence>
<dbReference type="Proteomes" id="UP000292347">
    <property type="component" value="Unassembled WGS sequence"/>
</dbReference>
<dbReference type="PANTHER" id="PTHR43017:SF1">
    <property type="entry name" value="ACETYLTRANSFERASE YJL218W-RELATED"/>
    <property type="match status" value="1"/>
</dbReference>
<dbReference type="Gene3D" id="2.160.10.10">
    <property type="entry name" value="Hexapeptide repeat proteins"/>
    <property type="match status" value="1"/>
</dbReference>
<evidence type="ECO:0000256" key="4">
    <source>
        <dbReference type="RuleBase" id="RU367021"/>
    </source>
</evidence>
<dbReference type="AlphaFoldDB" id="A0A4Q2IVS6"/>
<sequence>MLKAIRQELRRRRDPVGYARSLGVTVGERCRLIDVSFSSEPYLVTLGNHVSATATRFETHDGGVWVFRDEDAEIDVVRPITVGDNVFIGYGTIILPGVTIGDNVVIGAGSIVTKDIPSGSVAAGVPCRVIRPISEYRAGLARWSEPTKELSRTEKRAFYLRKFHLARS</sequence>
<dbReference type="OrthoDB" id="9815592at2"/>
<keyword evidence="2" id="KW-0677">Repeat</keyword>
<dbReference type="InterPro" id="IPR011004">
    <property type="entry name" value="Trimer_LpxA-like_sf"/>
</dbReference>
<evidence type="ECO:0000256" key="1">
    <source>
        <dbReference type="ARBA" id="ARBA00022679"/>
    </source>
</evidence>
<dbReference type="Pfam" id="PF14602">
    <property type="entry name" value="Hexapep_2"/>
    <property type="match status" value="1"/>
</dbReference>
<dbReference type="PROSITE" id="PS00101">
    <property type="entry name" value="HEXAPEP_TRANSFERASES"/>
    <property type="match status" value="1"/>
</dbReference>
<evidence type="ECO:0000256" key="2">
    <source>
        <dbReference type="ARBA" id="ARBA00022737"/>
    </source>
</evidence>
<dbReference type="SUPFAM" id="SSF51161">
    <property type="entry name" value="Trimeric LpxA-like enzymes"/>
    <property type="match status" value="1"/>
</dbReference>
<dbReference type="EMBL" id="SDPT01000001">
    <property type="protein sequence ID" value="RXZ34675.1"/>
    <property type="molecule type" value="Genomic_DNA"/>
</dbReference>
<keyword evidence="3 4" id="KW-0012">Acyltransferase</keyword>
<dbReference type="InterPro" id="IPR018357">
    <property type="entry name" value="Hexapep_transf_CS"/>
</dbReference>
<dbReference type="EC" id="2.3.1.-" evidence="4"/>
<gene>
    <name evidence="5" type="ORF">EO081_03100</name>
</gene>
<evidence type="ECO:0000313" key="6">
    <source>
        <dbReference type="Proteomes" id="UP000292347"/>
    </source>
</evidence>
<dbReference type="InterPro" id="IPR001451">
    <property type="entry name" value="Hexapep"/>
</dbReference>
<dbReference type="GO" id="GO:0008870">
    <property type="term" value="F:galactoside O-acetyltransferase activity"/>
    <property type="evidence" value="ECO:0007669"/>
    <property type="project" value="TreeGrafter"/>
</dbReference>
<evidence type="ECO:0000256" key="3">
    <source>
        <dbReference type="ARBA" id="ARBA00023315"/>
    </source>
</evidence>
<dbReference type="RefSeq" id="WP_129340461.1">
    <property type="nucleotide sequence ID" value="NZ_JACIDD010000005.1"/>
</dbReference>
<protein>
    <recommendedName>
        <fullName evidence="4">Acetyltransferase</fullName>
        <ecNumber evidence="4">2.3.1.-</ecNumber>
    </recommendedName>
</protein>
<dbReference type="PANTHER" id="PTHR43017">
    <property type="entry name" value="GALACTOSIDE O-ACETYLTRANSFERASE"/>
    <property type="match status" value="1"/>
</dbReference>
<comment type="caution">
    <text evidence="5">The sequence shown here is derived from an EMBL/GenBank/DDBJ whole genome shotgun (WGS) entry which is preliminary data.</text>
</comment>
<dbReference type="InterPro" id="IPR039369">
    <property type="entry name" value="LacA-like"/>
</dbReference>
<keyword evidence="1 4" id="KW-0808">Transferase</keyword>
<organism evidence="5 6">
    <name type="scientific">Sphingomonas desiccabilis</name>
    <dbReference type="NCBI Taxonomy" id="429134"/>
    <lineage>
        <taxon>Bacteria</taxon>
        <taxon>Pseudomonadati</taxon>
        <taxon>Pseudomonadota</taxon>
        <taxon>Alphaproteobacteria</taxon>
        <taxon>Sphingomonadales</taxon>
        <taxon>Sphingomonadaceae</taxon>
        <taxon>Sphingomonas</taxon>
    </lineage>
</organism>